<dbReference type="GO" id="GO:0005886">
    <property type="term" value="C:plasma membrane"/>
    <property type="evidence" value="ECO:0007669"/>
    <property type="project" value="TreeGrafter"/>
</dbReference>
<dbReference type="GO" id="GO:0005158">
    <property type="term" value="F:insulin receptor binding"/>
    <property type="evidence" value="ECO:0007669"/>
    <property type="project" value="InterPro"/>
</dbReference>
<dbReference type="AlphaFoldDB" id="A0A4Y2E8A8"/>
<comment type="caution">
    <text evidence="3">The sequence shown here is derived from an EMBL/GenBank/DDBJ whole genome shotgun (WGS) entry which is preliminary data.</text>
</comment>
<keyword evidence="1" id="KW-0677">Repeat</keyword>
<dbReference type="OrthoDB" id="5919228at2759"/>
<feature type="domain" description="PH" evidence="2">
    <location>
        <begin position="150"/>
        <end position="251"/>
    </location>
</feature>
<sequence length="343" mass="39767">MSQTLLDCSENVDEEAVKQWINENLTLECFEVLSDDDIVSRVTCVSEETRNFEECPGSDEEILVTHKKLSHGDALVHTEAFLNYLEQEDESTPTEKILRNLRSIIHRRVNEKQNRCAETCKTCNYFNMSQKYKSFSRTSDRSVDSGLPPGVKRMGYLRKLKKMKRRFFVLHMESNYGVARLEYYSSEKKWKFGCEPRRCIELKSCLNISRKLHSKHKNAIAIYTQDDCFSVVTETPEELELWLNDLLEVQRSYMDVEDGARGRHVYGHCHYNVKLFLTNFQSEKVCVPYLYAELSQLLGEIIKKFVKPEKVVEGSALLKLDLNSKAGLLEVKNIDIDFGAKNT</sequence>
<dbReference type="PROSITE" id="PS50003">
    <property type="entry name" value="PH_DOMAIN"/>
    <property type="match status" value="1"/>
</dbReference>
<dbReference type="GO" id="GO:0005829">
    <property type="term" value="C:cytosol"/>
    <property type="evidence" value="ECO:0007669"/>
    <property type="project" value="TreeGrafter"/>
</dbReference>
<dbReference type="Pfam" id="PF00169">
    <property type="entry name" value="PH"/>
    <property type="match status" value="1"/>
</dbReference>
<reference evidence="3 4" key="1">
    <citation type="journal article" date="2019" name="Sci. Rep.">
        <title>Orb-weaving spider Araneus ventricosus genome elucidates the spidroin gene catalogue.</title>
        <authorList>
            <person name="Kono N."/>
            <person name="Nakamura H."/>
            <person name="Ohtoshi R."/>
            <person name="Moran D.A.P."/>
            <person name="Shinohara A."/>
            <person name="Yoshida Y."/>
            <person name="Fujiwara M."/>
            <person name="Mori M."/>
            <person name="Tomita M."/>
            <person name="Arakawa K."/>
        </authorList>
    </citation>
    <scope>NUCLEOTIDE SEQUENCE [LARGE SCALE GENOMIC DNA]</scope>
</reference>
<dbReference type="GO" id="GO:0043548">
    <property type="term" value="F:phosphatidylinositol 3-kinase binding"/>
    <property type="evidence" value="ECO:0007669"/>
    <property type="project" value="TreeGrafter"/>
</dbReference>
<gene>
    <name evidence="3" type="ORF">AVEN_245813_1</name>
</gene>
<name>A0A4Y2E8A8_ARAVE</name>
<evidence type="ECO:0000313" key="4">
    <source>
        <dbReference type="Proteomes" id="UP000499080"/>
    </source>
</evidence>
<protein>
    <recommendedName>
        <fullName evidence="2">PH domain-containing protein</fullName>
    </recommendedName>
</protein>
<dbReference type="InterPro" id="IPR001849">
    <property type="entry name" value="PH_domain"/>
</dbReference>
<dbReference type="EMBL" id="BGPR01000537">
    <property type="protein sequence ID" value="GBM25402.1"/>
    <property type="molecule type" value="Genomic_DNA"/>
</dbReference>
<dbReference type="GO" id="GO:0008286">
    <property type="term" value="P:insulin receptor signaling pathway"/>
    <property type="evidence" value="ECO:0007669"/>
    <property type="project" value="InterPro"/>
</dbReference>
<evidence type="ECO:0000259" key="2">
    <source>
        <dbReference type="PROSITE" id="PS50003"/>
    </source>
</evidence>
<dbReference type="PANTHER" id="PTHR10614">
    <property type="entry name" value="INSULIN RECEPTOR SUBSTRATE"/>
    <property type="match status" value="1"/>
</dbReference>
<evidence type="ECO:0000313" key="3">
    <source>
        <dbReference type="EMBL" id="GBM25402.1"/>
    </source>
</evidence>
<organism evidence="3 4">
    <name type="scientific">Araneus ventricosus</name>
    <name type="common">Orbweaver spider</name>
    <name type="synonym">Epeira ventricosa</name>
    <dbReference type="NCBI Taxonomy" id="182803"/>
    <lineage>
        <taxon>Eukaryota</taxon>
        <taxon>Metazoa</taxon>
        <taxon>Ecdysozoa</taxon>
        <taxon>Arthropoda</taxon>
        <taxon>Chelicerata</taxon>
        <taxon>Arachnida</taxon>
        <taxon>Araneae</taxon>
        <taxon>Araneomorphae</taxon>
        <taxon>Entelegynae</taxon>
        <taxon>Araneoidea</taxon>
        <taxon>Araneidae</taxon>
        <taxon>Araneus</taxon>
    </lineage>
</organism>
<dbReference type="InterPro" id="IPR011993">
    <property type="entry name" value="PH-like_dom_sf"/>
</dbReference>
<dbReference type="Gene3D" id="2.30.29.30">
    <property type="entry name" value="Pleckstrin-homology domain (PH domain)/Phosphotyrosine-binding domain (PTB)"/>
    <property type="match status" value="1"/>
</dbReference>
<dbReference type="PANTHER" id="PTHR10614:SF13">
    <property type="entry name" value="INSULIN RECEPTOR SUBSTRATE 1"/>
    <property type="match status" value="1"/>
</dbReference>
<dbReference type="SMART" id="SM00233">
    <property type="entry name" value="PH"/>
    <property type="match status" value="1"/>
</dbReference>
<dbReference type="SUPFAM" id="SSF50729">
    <property type="entry name" value="PH domain-like"/>
    <property type="match status" value="1"/>
</dbReference>
<evidence type="ECO:0000256" key="1">
    <source>
        <dbReference type="ARBA" id="ARBA00022737"/>
    </source>
</evidence>
<dbReference type="InterPro" id="IPR039011">
    <property type="entry name" value="IRS"/>
</dbReference>
<accession>A0A4Y2E8A8</accession>
<keyword evidence="4" id="KW-1185">Reference proteome</keyword>
<dbReference type="Proteomes" id="UP000499080">
    <property type="component" value="Unassembled WGS sequence"/>
</dbReference>
<proteinExistence type="predicted"/>
<dbReference type="CDD" id="cd01257">
    <property type="entry name" value="PH_IRS"/>
    <property type="match status" value="1"/>
</dbReference>